<evidence type="ECO:0000313" key="3">
    <source>
        <dbReference type="Proteomes" id="UP001233172"/>
    </source>
</evidence>
<name>A0AAD8B5F6_BIOPF</name>
<protein>
    <submittedName>
        <fullName evidence="2">Achaete-scute 1a</fullName>
    </submittedName>
</protein>
<keyword evidence="3" id="KW-1185">Reference proteome</keyword>
<reference evidence="2" key="1">
    <citation type="journal article" date="2023" name="PLoS Negl. Trop. Dis.">
        <title>A genome sequence for Biomphalaria pfeifferi, the major vector snail for the human-infecting parasite Schistosoma mansoni.</title>
        <authorList>
            <person name="Bu L."/>
            <person name="Lu L."/>
            <person name="Laidemitt M.R."/>
            <person name="Zhang S.M."/>
            <person name="Mutuku M."/>
            <person name="Mkoji G."/>
            <person name="Steinauer M."/>
            <person name="Loker E.S."/>
        </authorList>
    </citation>
    <scope>NUCLEOTIDE SEQUENCE</scope>
    <source>
        <strain evidence="2">KasaAsao</strain>
    </source>
</reference>
<dbReference type="GO" id="GO:0032502">
    <property type="term" value="P:developmental process"/>
    <property type="evidence" value="ECO:0007669"/>
    <property type="project" value="TreeGrafter"/>
</dbReference>
<comment type="caution">
    <text evidence="2">The sequence shown here is derived from an EMBL/GenBank/DDBJ whole genome shotgun (WGS) entry which is preliminary data.</text>
</comment>
<dbReference type="SUPFAM" id="SSF47459">
    <property type="entry name" value="HLH, helix-loop-helix DNA-binding domain"/>
    <property type="match status" value="1"/>
</dbReference>
<proteinExistence type="predicted"/>
<dbReference type="InterPro" id="IPR011598">
    <property type="entry name" value="bHLH_dom"/>
</dbReference>
<dbReference type="GO" id="GO:0000977">
    <property type="term" value="F:RNA polymerase II transcription regulatory region sequence-specific DNA binding"/>
    <property type="evidence" value="ECO:0007669"/>
    <property type="project" value="TreeGrafter"/>
</dbReference>
<dbReference type="InterPro" id="IPR050283">
    <property type="entry name" value="E-box_TF_Regulators"/>
</dbReference>
<dbReference type="SMART" id="SM00353">
    <property type="entry name" value="HLH"/>
    <property type="match status" value="1"/>
</dbReference>
<dbReference type="PANTHER" id="PTHR23349">
    <property type="entry name" value="BASIC HELIX-LOOP-HELIX TRANSCRIPTION FACTOR, TWIST"/>
    <property type="match status" value="1"/>
</dbReference>
<dbReference type="PANTHER" id="PTHR23349:SF111">
    <property type="entry name" value="BHLH DOMAIN-CONTAINING PROTEIN"/>
    <property type="match status" value="1"/>
</dbReference>
<accession>A0AAD8B5F6</accession>
<dbReference type="EMBL" id="JASAOG010000138">
    <property type="protein sequence ID" value="KAK0048371.1"/>
    <property type="molecule type" value="Genomic_DNA"/>
</dbReference>
<feature type="domain" description="BHLH" evidence="1">
    <location>
        <begin position="51"/>
        <end position="103"/>
    </location>
</feature>
<evidence type="ECO:0000313" key="2">
    <source>
        <dbReference type="EMBL" id="KAK0048371.1"/>
    </source>
</evidence>
<gene>
    <name evidence="2" type="ORF">Bpfe_022158</name>
</gene>
<organism evidence="2 3">
    <name type="scientific">Biomphalaria pfeifferi</name>
    <name type="common">Bloodfluke planorb</name>
    <name type="synonym">Freshwater snail</name>
    <dbReference type="NCBI Taxonomy" id="112525"/>
    <lineage>
        <taxon>Eukaryota</taxon>
        <taxon>Metazoa</taxon>
        <taxon>Spiralia</taxon>
        <taxon>Lophotrochozoa</taxon>
        <taxon>Mollusca</taxon>
        <taxon>Gastropoda</taxon>
        <taxon>Heterobranchia</taxon>
        <taxon>Euthyneura</taxon>
        <taxon>Panpulmonata</taxon>
        <taxon>Hygrophila</taxon>
        <taxon>Lymnaeoidea</taxon>
        <taxon>Planorbidae</taxon>
        <taxon>Biomphalaria</taxon>
    </lineage>
</organism>
<dbReference type="Gene3D" id="4.10.280.10">
    <property type="entry name" value="Helix-loop-helix DNA-binding domain"/>
    <property type="match status" value="1"/>
</dbReference>
<dbReference type="PROSITE" id="PS50888">
    <property type="entry name" value="BHLH"/>
    <property type="match status" value="1"/>
</dbReference>
<dbReference type="Proteomes" id="UP001233172">
    <property type="component" value="Unassembled WGS sequence"/>
</dbReference>
<dbReference type="Pfam" id="PF00010">
    <property type="entry name" value="HLH"/>
    <property type="match status" value="1"/>
</dbReference>
<dbReference type="GO" id="GO:0000981">
    <property type="term" value="F:DNA-binding transcription factor activity, RNA polymerase II-specific"/>
    <property type="evidence" value="ECO:0007669"/>
    <property type="project" value="TreeGrafter"/>
</dbReference>
<sequence>MTRPYKNHTLSPKSSHTTSLNVLKQTTEKIKLVTRKKSSYKHVPHSMKPAHLVAKRNARERLRVQAVKSAFIQLSKHVPSDSRHKKLSKLKTLRLAISYINNLRELIHNHDQHFTKGQSSSDISGNTKKSFTTGMIKDCEQCQADSQLGDKSLIERNDNLYGQEINSKDVRYTSTIRTGPRGRITQDLDAGLTNLNQGSSRNFENMTHVNWRNSLNQNFNDYQISEQMCPIARPATAQTCSPNLELFEDNSELMYSAFDPRVSEINSLFGMKMHTHCYLTKNNHIFSHSFLSSCVPRFITDETIHF</sequence>
<dbReference type="InterPro" id="IPR036638">
    <property type="entry name" value="HLH_DNA-bd_sf"/>
</dbReference>
<dbReference type="CDD" id="cd11418">
    <property type="entry name" value="bHLH_TS_ASCL"/>
    <property type="match status" value="1"/>
</dbReference>
<evidence type="ECO:0000259" key="1">
    <source>
        <dbReference type="PROSITE" id="PS50888"/>
    </source>
</evidence>
<dbReference type="GO" id="GO:0046983">
    <property type="term" value="F:protein dimerization activity"/>
    <property type="evidence" value="ECO:0007669"/>
    <property type="project" value="InterPro"/>
</dbReference>
<dbReference type="AlphaFoldDB" id="A0AAD8B5F6"/>
<reference evidence="2" key="2">
    <citation type="submission" date="2023-04" db="EMBL/GenBank/DDBJ databases">
        <authorList>
            <person name="Bu L."/>
            <person name="Lu L."/>
            <person name="Laidemitt M.R."/>
            <person name="Zhang S.M."/>
            <person name="Mutuku M."/>
            <person name="Mkoji G."/>
            <person name="Steinauer M."/>
            <person name="Loker E.S."/>
        </authorList>
    </citation>
    <scope>NUCLEOTIDE SEQUENCE</scope>
    <source>
        <strain evidence="2">KasaAsao</strain>
        <tissue evidence="2">Whole Snail</tissue>
    </source>
</reference>